<keyword evidence="2" id="KW-0812">Transmembrane</keyword>
<dbReference type="RefSeq" id="WP_034245535.1">
    <property type="nucleotide sequence ID" value="NZ_BJYK01000004.1"/>
</dbReference>
<evidence type="ECO:0000313" key="4">
    <source>
        <dbReference type="Proteomes" id="UP000321484"/>
    </source>
</evidence>
<feature type="transmembrane region" description="Helical" evidence="2">
    <location>
        <begin position="61"/>
        <end position="79"/>
    </location>
</feature>
<reference evidence="3 4" key="1">
    <citation type="submission" date="2019-07" db="EMBL/GenBank/DDBJ databases">
        <title>Whole genome shotgun sequence of Actinotalea fermentans NBRC 105374.</title>
        <authorList>
            <person name="Hosoyama A."/>
            <person name="Uohara A."/>
            <person name="Ohji S."/>
            <person name="Ichikawa N."/>
        </authorList>
    </citation>
    <scope>NUCLEOTIDE SEQUENCE [LARGE SCALE GENOMIC DNA]</scope>
    <source>
        <strain evidence="3 4">NBRC 105374</strain>
    </source>
</reference>
<feature type="transmembrane region" description="Helical" evidence="2">
    <location>
        <begin position="33"/>
        <end position="55"/>
    </location>
</feature>
<evidence type="ECO:0000256" key="1">
    <source>
        <dbReference type="SAM" id="MobiDB-lite"/>
    </source>
</evidence>
<feature type="region of interest" description="Disordered" evidence="1">
    <location>
        <begin position="87"/>
        <end position="108"/>
    </location>
</feature>
<evidence type="ECO:0008006" key="5">
    <source>
        <dbReference type="Google" id="ProtNLM"/>
    </source>
</evidence>
<dbReference type="Proteomes" id="UP000321484">
    <property type="component" value="Unassembled WGS sequence"/>
</dbReference>
<proteinExistence type="predicted"/>
<feature type="compositionally biased region" description="Gly residues" evidence="1">
    <location>
        <begin position="98"/>
        <end position="108"/>
    </location>
</feature>
<comment type="caution">
    <text evidence="3">The sequence shown here is derived from an EMBL/GenBank/DDBJ whole genome shotgun (WGS) entry which is preliminary data.</text>
</comment>
<dbReference type="EMBL" id="BJYK01000004">
    <property type="protein sequence ID" value="GEN79941.1"/>
    <property type="molecule type" value="Genomic_DNA"/>
</dbReference>
<sequence>MSTPPDAGRPGDALGGLLAPSTLRPVELDLRTVFWTITGGFAVALVVLAVVGLVSSVEGRTVAICAAGVGLGFLAQGWVRWRESSLRRRGATATDDGAPGGVGGTPGD</sequence>
<gene>
    <name evidence="3" type="ORF">AFE02nite_16750</name>
</gene>
<dbReference type="AlphaFoldDB" id="A0A511YXM3"/>
<keyword evidence="2" id="KW-0472">Membrane</keyword>
<protein>
    <recommendedName>
        <fullName evidence="5">DUF2530 domain-containing protein</fullName>
    </recommendedName>
</protein>
<evidence type="ECO:0000256" key="2">
    <source>
        <dbReference type="SAM" id="Phobius"/>
    </source>
</evidence>
<keyword evidence="4" id="KW-1185">Reference proteome</keyword>
<name>A0A511YXM3_9CELL</name>
<keyword evidence="2" id="KW-1133">Transmembrane helix</keyword>
<organism evidence="3 4">
    <name type="scientific">Actinotalea fermentans</name>
    <dbReference type="NCBI Taxonomy" id="43671"/>
    <lineage>
        <taxon>Bacteria</taxon>
        <taxon>Bacillati</taxon>
        <taxon>Actinomycetota</taxon>
        <taxon>Actinomycetes</taxon>
        <taxon>Micrococcales</taxon>
        <taxon>Cellulomonadaceae</taxon>
        <taxon>Actinotalea</taxon>
    </lineage>
</organism>
<accession>A0A511YXM3</accession>
<evidence type="ECO:0000313" key="3">
    <source>
        <dbReference type="EMBL" id="GEN79941.1"/>
    </source>
</evidence>